<dbReference type="Gene3D" id="1.10.287.1080">
    <property type="entry name" value="MazG-like"/>
    <property type="match status" value="1"/>
</dbReference>
<dbReference type="NCBIfam" id="NF000768">
    <property type="entry name" value="PRK00051.1"/>
    <property type="match status" value="1"/>
</dbReference>
<keyword evidence="8 15" id="KW-0963">Cytoplasm</keyword>
<evidence type="ECO:0000256" key="13">
    <source>
        <dbReference type="ARBA" id="ARBA00023102"/>
    </source>
</evidence>
<dbReference type="AlphaFoldDB" id="A0A1T4X7D2"/>
<dbReference type="InterPro" id="IPR023019">
    <property type="entry name" value="His_synth_HisIE"/>
</dbReference>
<dbReference type="GO" id="GO:0004635">
    <property type="term" value="F:phosphoribosyl-AMP cyclohydrolase activity"/>
    <property type="evidence" value="ECO:0007669"/>
    <property type="project" value="UniProtKB-UniRule"/>
</dbReference>
<dbReference type="Pfam" id="PF01503">
    <property type="entry name" value="PRA-PH"/>
    <property type="match status" value="1"/>
</dbReference>
<dbReference type="EC" id="3.6.1.31" evidence="15"/>
<dbReference type="InterPro" id="IPR008179">
    <property type="entry name" value="HisE"/>
</dbReference>
<evidence type="ECO:0000313" key="17">
    <source>
        <dbReference type="EMBL" id="SKA84975.1"/>
    </source>
</evidence>
<feature type="region of interest" description="Phosphoribosyl-AMP cyclohydrolase" evidence="15">
    <location>
        <begin position="1"/>
        <end position="116"/>
    </location>
</feature>
<reference evidence="18" key="1">
    <citation type="submission" date="2017-02" db="EMBL/GenBank/DDBJ databases">
        <authorList>
            <person name="Varghese N."/>
            <person name="Submissions S."/>
        </authorList>
    </citation>
    <scope>NUCLEOTIDE SEQUENCE [LARGE SCALE GENOMIC DNA]</scope>
    <source>
        <strain evidence="18">USBA 833</strain>
    </source>
</reference>
<dbReference type="Pfam" id="PF01502">
    <property type="entry name" value="PRA-CH"/>
    <property type="match status" value="1"/>
</dbReference>
<evidence type="ECO:0000256" key="15">
    <source>
        <dbReference type="HAMAP-Rule" id="MF_01019"/>
    </source>
</evidence>
<evidence type="ECO:0000256" key="7">
    <source>
        <dbReference type="ARBA" id="ARBA00008299"/>
    </source>
</evidence>
<dbReference type="SUPFAM" id="SSF141734">
    <property type="entry name" value="HisI-like"/>
    <property type="match status" value="1"/>
</dbReference>
<dbReference type="InterPro" id="IPR002496">
    <property type="entry name" value="PRib_AMP_CycHydrolase_dom"/>
</dbReference>
<evidence type="ECO:0000259" key="16">
    <source>
        <dbReference type="Pfam" id="PF01502"/>
    </source>
</evidence>
<gene>
    <name evidence="15" type="primary">hisI</name>
    <name evidence="15" type="synonym">hisIE</name>
    <name evidence="17" type="ORF">SAMN05443428_10694</name>
</gene>
<dbReference type="STRING" id="1147123.SAMN05443428_10694"/>
<evidence type="ECO:0000256" key="1">
    <source>
        <dbReference type="ARBA" id="ARBA00000024"/>
    </source>
</evidence>
<comment type="similarity">
    <text evidence="7 15">In the N-terminal section; belongs to the PRA-CH family.</text>
</comment>
<keyword evidence="9 15" id="KW-0028">Amino-acid biosynthesis</keyword>
<evidence type="ECO:0000256" key="6">
    <source>
        <dbReference type="ARBA" id="ARBA00007731"/>
    </source>
</evidence>
<dbReference type="HAMAP" id="MF_01019">
    <property type="entry name" value="HisIE"/>
    <property type="match status" value="1"/>
</dbReference>
<dbReference type="EC" id="3.5.4.19" evidence="15"/>
<evidence type="ECO:0000256" key="14">
    <source>
        <dbReference type="ARBA" id="ARBA00023268"/>
    </source>
</evidence>
<feature type="domain" description="Phosphoribosyl-AMP cyclohydrolase" evidence="16">
    <location>
        <begin position="27"/>
        <end position="100"/>
    </location>
</feature>
<dbReference type="PANTHER" id="PTHR42945:SF9">
    <property type="entry name" value="HISTIDINE BIOSYNTHESIS BIFUNCTIONAL PROTEIN HISIE"/>
    <property type="match status" value="1"/>
</dbReference>
<comment type="catalytic activity">
    <reaction evidence="2 15">
        <text>1-(5-phospho-beta-D-ribosyl)-ATP + H2O = 1-(5-phospho-beta-D-ribosyl)-5'-AMP + diphosphate + H(+)</text>
        <dbReference type="Rhea" id="RHEA:22828"/>
        <dbReference type="ChEBI" id="CHEBI:15377"/>
        <dbReference type="ChEBI" id="CHEBI:15378"/>
        <dbReference type="ChEBI" id="CHEBI:33019"/>
        <dbReference type="ChEBI" id="CHEBI:59457"/>
        <dbReference type="ChEBI" id="CHEBI:73183"/>
        <dbReference type="EC" id="3.6.1.31"/>
    </reaction>
</comment>
<keyword evidence="14 15" id="KW-0511">Multifunctional enzyme</keyword>
<comment type="pathway">
    <text evidence="4 15">Amino-acid biosynthesis; L-histidine biosynthesis; L-histidine from 5-phospho-alpha-D-ribose 1-diphosphate: step 3/9.</text>
</comment>
<dbReference type="UniPathway" id="UPA00031">
    <property type="reaction ID" value="UER00007"/>
</dbReference>
<proteinExistence type="inferred from homology"/>
<dbReference type="SUPFAM" id="SSF101386">
    <property type="entry name" value="all-alpha NTP pyrophosphatases"/>
    <property type="match status" value="1"/>
</dbReference>
<evidence type="ECO:0000256" key="4">
    <source>
        <dbReference type="ARBA" id="ARBA00005169"/>
    </source>
</evidence>
<dbReference type="OrthoDB" id="9795769at2"/>
<evidence type="ECO:0000256" key="3">
    <source>
        <dbReference type="ARBA" id="ARBA00004496"/>
    </source>
</evidence>
<dbReference type="GO" id="GO:0005524">
    <property type="term" value="F:ATP binding"/>
    <property type="evidence" value="ECO:0007669"/>
    <property type="project" value="UniProtKB-KW"/>
</dbReference>
<accession>A0A1T4X7D2</accession>
<comment type="pathway">
    <text evidence="5 15">Amino-acid biosynthesis; L-histidine biosynthesis; L-histidine from 5-phospho-alpha-D-ribose 1-diphosphate: step 2/9.</text>
</comment>
<dbReference type="InterPro" id="IPR038019">
    <property type="entry name" value="PRib_AMP_CycHydrolase_sf"/>
</dbReference>
<dbReference type="HAMAP" id="MF_01021">
    <property type="entry name" value="HisI"/>
    <property type="match status" value="1"/>
</dbReference>
<comment type="catalytic activity">
    <reaction evidence="1 15">
        <text>1-(5-phospho-beta-D-ribosyl)-5'-AMP + H2O = 1-(5-phospho-beta-D-ribosyl)-5-[(5-phospho-beta-D-ribosylamino)methylideneamino]imidazole-4-carboxamide</text>
        <dbReference type="Rhea" id="RHEA:20049"/>
        <dbReference type="ChEBI" id="CHEBI:15377"/>
        <dbReference type="ChEBI" id="CHEBI:58435"/>
        <dbReference type="ChEBI" id="CHEBI:59457"/>
        <dbReference type="EC" id="3.5.4.19"/>
    </reaction>
</comment>
<dbReference type="EMBL" id="FUYH01000006">
    <property type="protein sequence ID" value="SKA84975.1"/>
    <property type="molecule type" value="Genomic_DNA"/>
</dbReference>
<comment type="subcellular location">
    <subcellularLocation>
        <location evidence="3 15">Cytoplasm</location>
    </subcellularLocation>
</comment>
<dbReference type="CDD" id="cd11534">
    <property type="entry name" value="NTP-PPase_HisIE_like"/>
    <property type="match status" value="1"/>
</dbReference>
<keyword evidence="10 15" id="KW-0547">Nucleotide-binding</keyword>
<keyword evidence="13 15" id="KW-0368">Histidine biosynthesis</keyword>
<dbReference type="NCBIfam" id="TIGR03188">
    <property type="entry name" value="histidine_hisI"/>
    <property type="match status" value="1"/>
</dbReference>
<organism evidence="17 18">
    <name type="scientific">Caloramator quimbayensis</name>
    <dbReference type="NCBI Taxonomy" id="1147123"/>
    <lineage>
        <taxon>Bacteria</taxon>
        <taxon>Bacillati</taxon>
        <taxon>Bacillota</taxon>
        <taxon>Clostridia</taxon>
        <taxon>Eubacteriales</taxon>
        <taxon>Clostridiaceae</taxon>
        <taxon>Caloramator</taxon>
    </lineage>
</organism>
<dbReference type="NCBIfam" id="NF002747">
    <property type="entry name" value="PRK02759.1"/>
    <property type="match status" value="1"/>
</dbReference>
<dbReference type="FunFam" id="3.10.20.810:FF:000001">
    <property type="entry name" value="Histidine biosynthesis bifunctional protein HisIE"/>
    <property type="match status" value="1"/>
</dbReference>
<evidence type="ECO:0000256" key="5">
    <source>
        <dbReference type="ARBA" id="ARBA00005204"/>
    </source>
</evidence>
<evidence type="ECO:0000313" key="18">
    <source>
        <dbReference type="Proteomes" id="UP000190105"/>
    </source>
</evidence>
<dbReference type="PANTHER" id="PTHR42945">
    <property type="entry name" value="HISTIDINE BIOSYNTHESIS BIFUNCTIONAL PROTEIN"/>
    <property type="match status" value="1"/>
</dbReference>
<name>A0A1T4X7D2_9CLOT</name>
<evidence type="ECO:0000256" key="8">
    <source>
        <dbReference type="ARBA" id="ARBA00022490"/>
    </source>
</evidence>
<feature type="region of interest" description="Phosphoribosyl-ATP pyrophosphohydrolase" evidence="15">
    <location>
        <begin position="117"/>
        <end position="206"/>
    </location>
</feature>
<evidence type="ECO:0000256" key="11">
    <source>
        <dbReference type="ARBA" id="ARBA00022801"/>
    </source>
</evidence>
<evidence type="ECO:0000256" key="2">
    <source>
        <dbReference type="ARBA" id="ARBA00001460"/>
    </source>
</evidence>
<evidence type="ECO:0000256" key="12">
    <source>
        <dbReference type="ARBA" id="ARBA00022840"/>
    </source>
</evidence>
<dbReference type="InterPro" id="IPR021130">
    <property type="entry name" value="PRib-ATP_PPHydrolase-like"/>
</dbReference>
<dbReference type="GO" id="GO:0004636">
    <property type="term" value="F:phosphoribosyl-ATP diphosphatase activity"/>
    <property type="evidence" value="ECO:0007669"/>
    <property type="project" value="UniProtKB-UniRule"/>
</dbReference>
<dbReference type="InterPro" id="IPR026660">
    <property type="entry name" value="PRA-CH"/>
</dbReference>
<dbReference type="Proteomes" id="UP000190105">
    <property type="component" value="Unassembled WGS sequence"/>
</dbReference>
<evidence type="ECO:0000256" key="10">
    <source>
        <dbReference type="ARBA" id="ARBA00022741"/>
    </source>
</evidence>
<dbReference type="Gene3D" id="3.10.20.810">
    <property type="entry name" value="Phosphoribosyl-AMP cyclohydrolase"/>
    <property type="match status" value="1"/>
</dbReference>
<sequence>MVMKIKFDDKGLIPAIVQDVQSKKVLMCAYMNEESIEKTMTTGNTHFYSRSRKCLWNKGETSGNYQIVKRMSLDCDLDCMLIEVETLGNSCHTGSESCFFNEVYVNRDEYLDKEDIIIRLYERIMSRKYNPKEGSYTNYLFEKGADKILKKVGEETSEVIIAAKNDDKGEMIYEISDLLYHVLVLMADKGISIEDIKREIKKRYDK</sequence>
<dbReference type="HAMAP" id="MF_01020">
    <property type="entry name" value="HisE"/>
    <property type="match status" value="1"/>
</dbReference>
<keyword evidence="18" id="KW-1185">Reference proteome</keyword>
<keyword evidence="12 15" id="KW-0067">ATP-binding</keyword>
<evidence type="ECO:0000256" key="9">
    <source>
        <dbReference type="ARBA" id="ARBA00022605"/>
    </source>
</evidence>
<keyword evidence="11 15" id="KW-0378">Hydrolase</keyword>
<dbReference type="GO" id="GO:0005737">
    <property type="term" value="C:cytoplasm"/>
    <property type="evidence" value="ECO:0007669"/>
    <property type="project" value="UniProtKB-SubCell"/>
</dbReference>
<dbReference type="GO" id="GO:0000105">
    <property type="term" value="P:L-histidine biosynthetic process"/>
    <property type="evidence" value="ECO:0007669"/>
    <property type="project" value="UniProtKB-UniRule"/>
</dbReference>
<protein>
    <recommendedName>
        <fullName evidence="15">Histidine biosynthesis bifunctional protein HisIE</fullName>
    </recommendedName>
    <domain>
        <recommendedName>
            <fullName evidence="15">Phosphoribosyl-AMP cyclohydrolase</fullName>
            <shortName evidence="15">PRA-CH</shortName>
            <ecNumber evidence="15">3.5.4.19</ecNumber>
        </recommendedName>
    </domain>
    <domain>
        <recommendedName>
            <fullName evidence="15">Phosphoribosyl-ATP pyrophosphatase</fullName>
            <shortName evidence="15">PRA-PH</shortName>
            <ecNumber evidence="15">3.6.1.31</ecNumber>
        </recommendedName>
    </domain>
</protein>
<comment type="similarity">
    <text evidence="6 15">In the C-terminal section; belongs to the PRA-PH family.</text>
</comment>